<comment type="caution">
    <text evidence="1">The sequence shown here is derived from an EMBL/GenBank/DDBJ whole genome shotgun (WGS) entry which is preliminary data.</text>
</comment>
<dbReference type="AlphaFoldDB" id="A0A3M7QMX0"/>
<dbReference type="Proteomes" id="UP000276133">
    <property type="component" value="Unassembled WGS sequence"/>
</dbReference>
<sequence length="93" mass="10979">MNISTVSSLSVEHVKFFKQLLGNQDNKTKKQFLSEEIFDSFSKGKKIMMSFFCTKIVNRLSMSNFQTVARQPRQQDEEAIFEKFDEILKFEVR</sequence>
<evidence type="ECO:0000313" key="1">
    <source>
        <dbReference type="EMBL" id="RNA12623.1"/>
    </source>
</evidence>
<proteinExistence type="predicted"/>
<evidence type="ECO:0000313" key="2">
    <source>
        <dbReference type="Proteomes" id="UP000276133"/>
    </source>
</evidence>
<dbReference type="EMBL" id="REGN01005651">
    <property type="protein sequence ID" value="RNA12623.1"/>
    <property type="molecule type" value="Genomic_DNA"/>
</dbReference>
<accession>A0A3M7QMX0</accession>
<gene>
    <name evidence="1" type="ORF">BpHYR1_053171</name>
</gene>
<protein>
    <submittedName>
        <fullName evidence="1">Uncharacterized protein</fullName>
    </submittedName>
</protein>
<keyword evidence="2" id="KW-1185">Reference proteome</keyword>
<name>A0A3M7QMX0_BRAPC</name>
<reference evidence="1 2" key="1">
    <citation type="journal article" date="2018" name="Sci. Rep.">
        <title>Genomic signatures of local adaptation to the degree of environmental predictability in rotifers.</title>
        <authorList>
            <person name="Franch-Gras L."/>
            <person name="Hahn C."/>
            <person name="Garcia-Roger E.M."/>
            <person name="Carmona M.J."/>
            <person name="Serra M."/>
            <person name="Gomez A."/>
        </authorList>
    </citation>
    <scope>NUCLEOTIDE SEQUENCE [LARGE SCALE GENOMIC DNA]</scope>
    <source>
        <strain evidence="1">HYR1</strain>
    </source>
</reference>
<organism evidence="1 2">
    <name type="scientific">Brachionus plicatilis</name>
    <name type="common">Marine rotifer</name>
    <name type="synonym">Brachionus muelleri</name>
    <dbReference type="NCBI Taxonomy" id="10195"/>
    <lineage>
        <taxon>Eukaryota</taxon>
        <taxon>Metazoa</taxon>
        <taxon>Spiralia</taxon>
        <taxon>Gnathifera</taxon>
        <taxon>Rotifera</taxon>
        <taxon>Eurotatoria</taxon>
        <taxon>Monogononta</taxon>
        <taxon>Pseudotrocha</taxon>
        <taxon>Ploima</taxon>
        <taxon>Brachionidae</taxon>
        <taxon>Brachionus</taxon>
    </lineage>
</organism>